<reference evidence="8 9" key="1">
    <citation type="submission" date="2019-06" db="EMBL/GenBank/DDBJ databases">
        <authorList>
            <person name="Jiang L."/>
        </authorList>
    </citation>
    <scope>NUCLEOTIDE SEQUENCE [LARGE SCALE GENOMIC DNA]</scope>
    <source>
        <strain evidence="8 9">YIM 48858</strain>
    </source>
</reference>
<dbReference type="InterPro" id="IPR027304">
    <property type="entry name" value="Trigger_fact/SurA_dom_sf"/>
</dbReference>
<dbReference type="Gene3D" id="3.10.50.40">
    <property type="match status" value="1"/>
</dbReference>
<evidence type="ECO:0000256" key="4">
    <source>
        <dbReference type="ARBA" id="ARBA00031484"/>
    </source>
</evidence>
<dbReference type="Proteomes" id="UP000305709">
    <property type="component" value="Unassembled WGS sequence"/>
</dbReference>
<sequence length="404" mass="43282">MSSGSMLRAVGLAILLGAPAAAQDGLFSPVIVVNDRAVTGYEIAQRIRLLEIFNTPGNLDEVARTQLVEERLKQQELERRGVALAPEGLQRAIDDFAARTNLSGDAFVAQLESQGVSYETLRDYLEINVTWRDYIRSRFGSQVELSEAEIDQALAQQETQSQGIEVLLNEIVIPAPPGQEGEADALARRLSQTTSTAEFEAAAREVSAVRSREQGGRLDWTPITNYPEPLQDLLLSLDPGEVTPPLQVTGAVALLQLRDLRQGAVPAAEPELVDYAVVRIAGGLTEPALAEASRIAAAVDTCAGLFEQGIPDANIERATVAPAALPQDVALDLARLDPGEITWGRTENGGQTLLLTMLCARTYPLPEGAADREAVANTLRGDRLQGYADAIVADLRASATIVGE</sequence>
<protein>
    <recommendedName>
        <fullName evidence="1">Parvulin-like PPIase</fullName>
    </recommendedName>
    <alternativeName>
        <fullName evidence="3">Peptidyl-prolyl cis-trans isomerase plp</fullName>
    </alternativeName>
    <alternativeName>
        <fullName evidence="4">Rotamase plp</fullName>
    </alternativeName>
</protein>
<dbReference type="PROSITE" id="PS50198">
    <property type="entry name" value="PPIC_PPIASE_2"/>
    <property type="match status" value="1"/>
</dbReference>
<proteinExistence type="predicted"/>
<evidence type="ECO:0000313" key="8">
    <source>
        <dbReference type="EMBL" id="TNC73371.1"/>
    </source>
</evidence>
<gene>
    <name evidence="8" type="ORF">FHG71_05890</name>
</gene>
<dbReference type="Gene3D" id="1.10.4030.10">
    <property type="entry name" value="Porin chaperone SurA, peptide-binding domain"/>
    <property type="match status" value="1"/>
</dbReference>
<feature type="signal peptide" evidence="6">
    <location>
        <begin position="1"/>
        <end position="22"/>
    </location>
</feature>
<evidence type="ECO:0000259" key="7">
    <source>
        <dbReference type="PROSITE" id="PS50198"/>
    </source>
</evidence>
<dbReference type="InterPro" id="IPR046357">
    <property type="entry name" value="PPIase_dom_sf"/>
</dbReference>
<keyword evidence="5 8" id="KW-0413">Isomerase</keyword>
<evidence type="ECO:0000256" key="2">
    <source>
        <dbReference type="ARBA" id="ARBA00022729"/>
    </source>
</evidence>
<dbReference type="InterPro" id="IPR000297">
    <property type="entry name" value="PPIase_PpiC"/>
</dbReference>
<feature type="domain" description="PpiC" evidence="7">
    <location>
        <begin position="156"/>
        <end position="259"/>
    </location>
</feature>
<dbReference type="SUPFAM" id="SSF109998">
    <property type="entry name" value="Triger factor/SurA peptide-binding domain-like"/>
    <property type="match status" value="1"/>
</dbReference>
<dbReference type="PANTHER" id="PTHR47637:SF1">
    <property type="entry name" value="CHAPERONE SURA"/>
    <property type="match status" value="1"/>
</dbReference>
<evidence type="ECO:0000256" key="6">
    <source>
        <dbReference type="SAM" id="SignalP"/>
    </source>
</evidence>
<dbReference type="AlphaFoldDB" id="A0A5C4NF33"/>
<accession>A0A5C4NF33</accession>
<keyword evidence="2 6" id="KW-0732">Signal</keyword>
<evidence type="ECO:0000256" key="3">
    <source>
        <dbReference type="ARBA" id="ARBA00030642"/>
    </source>
</evidence>
<name>A0A5C4NF33_9RHOB</name>
<evidence type="ECO:0000256" key="5">
    <source>
        <dbReference type="PROSITE-ProRule" id="PRU00278"/>
    </source>
</evidence>
<dbReference type="RefSeq" id="WP_139080694.1">
    <property type="nucleotide sequence ID" value="NZ_VDFV01000004.1"/>
</dbReference>
<dbReference type="OrthoDB" id="9791746at2"/>
<feature type="chain" id="PRO_5022771591" description="Parvulin-like PPIase" evidence="6">
    <location>
        <begin position="23"/>
        <end position="404"/>
    </location>
</feature>
<dbReference type="Pfam" id="PF00639">
    <property type="entry name" value="Rotamase"/>
    <property type="match status" value="1"/>
</dbReference>
<dbReference type="PANTHER" id="PTHR47637">
    <property type="entry name" value="CHAPERONE SURA"/>
    <property type="match status" value="1"/>
</dbReference>
<dbReference type="EMBL" id="VDFV01000004">
    <property type="protein sequence ID" value="TNC73371.1"/>
    <property type="molecule type" value="Genomic_DNA"/>
</dbReference>
<organism evidence="8 9">
    <name type="scientific">Rubellimicrobium roseum</name>
    <dbReference type="NCBI Taxonomy" id="687525"/>
    <lineage>
        <taxon>Bacteria</taxon>
        <taxon>Pseudomonadati</taxon>
        <taxon>Pseudomonadota</taxon>
        <taxon>Alphaproteobacteria</taxon>
        <taxon>Rhodobacterales</taxon>
        <taxon>Roseobacteraceae</taxon>
        <taxon>Rubellimicrobium</taxon>
    </lineage>
</organism>
<keyword evidence="9" id="KW-1185">Reference proteome</keyword>
<dbReference type="InterPro" id="IPR050280">
    <property type="entry name" value="OMP_Chaperone_SurA"/>
</dbReference>
<evidence type="ECO:0000313" key="9">
    <source>
        <dbReference type="Proteomes" id="UP000305709"/>
    </source>
</evidence>
<dbReference type="SUPFAM" id="SSF54534">
    <property type="entry name" value="FKBP-like"/>
    <property type="match status" value="1"/>
</dbReference>
<comment type="caution">
    <text evidence="8">The sequence shown here is derived from an EMBL/GenBank/DDBJ whole genome shotgun (WGS) entry which is preliminary data.</text>
</comment>
<keyword evidence="5" id="KW-0697">Rotamase</keyword>
<dbReference type="GO" id="GO:0003755">
    <property type="term" value="F:peptidyl-prolyl cis-trans isomerase activity"/>
    <property type="evidence" value="ECO:0007669"/>
    <property type="project" value="UniProtKB-KW"/>
</dbReference>
<evidence type="ECO:0000256" key="1">
    <source>
        <dbReference type="ARBA" id="ARBA00018370"/>
    </source>
</evidence>